<keyword evidence="1" id="KW-0812">Transmembrane</keyword>
<accession>A0A8J3RJ96</accession>
<feature type="transmembrane region" description="Helical" evidence="1">
    <location>
        <begin position="178"/>
        <end position="201"/>
    </location>
</feature>
<feature type="transmembrane region" description="Helical" evidence="1">
    <location>
        <begin position="44"/>
        <end position="67"/>
    </location>
</feature>
<dbReference type="RefSeq" id="WP_239316013.1">
    <property type="nucleotide sequence ID" value="NZ_BOOH01000014.1"/>
</dbReference>
<evidence type="ECO:0000256" key="1">
    <source>
        <dbReference type="SAM" id="Phobius"/>
    </source>
</evidence>
<dbReference type="Pfam" id="PF03596">
    <property type="entry name" value="Cad"/>
    <property type="match status" value="1"/>
</dbReference>
<keyword evidence="1" id="KW-0472">Membrane</keyword>
<dbReference type="InterPro" id="IPR004676">
    <property type="entry name" value="Cd-R_transporter"/>
</dbReference>
<feature type="transmembrane region" description="Helical" evidence="1">
    <location>
        <begin position="73"/>
        <end position="93"/>
    </location>
</feature>
<evidence type="ECO:0000313" key="3">
    <source>
        <dbReference type="Proteomes" id="UP000616724"/>
    </source>
</evidence>
<dbReference type="EMBL" id="BOOH01000014">
    <property type="protein sequence ID" value="GIH75186.1"/>
    <property type="molecule type" value="Genomic_DNA"/>
</dbReference>
<protein>
    <submittedName>
        <fullName evidence="2">Cadmium transporter</fullName>
    </submittedName>
</protein>
<feature type="transmembrane region" description="Helical" evidence="1">
    <location>
        <begin position="12"/>
        <end position="32"/>
    </location>
</feature>
<organism evidence="2 3">
    <name type="scientific">Planobispora longispora</name>
    <dbReference type="NCBI Taxonomy" id="28887"/>
    <lineage>
        <taxon>Bacteria</taxon>
        <taxon>Bacillati</taxon>
        <taxon>Actinomycetota</taxon>
        <taxon>Actinomycetes</taxon>
        <taxon>Streptosporangiales</taxon>
        <taxon>Streptosporangiaceae</taxon>
        <taxon>Planobispora</taxon>
    </lineage>
</organism>
<reference evidence="2 3" key="1">
    <citation type="submission" date="2021-01" db="EMBL/GenBank/DDBJ databases">
        <title>Whole genome shotgun sequence of Planobispora longispora NBRC 13918.</title>
        <authorList>
            <person name="Komaki H."/>
            <person name="Tamura T."/>
        </authorList>
    </citation>
    <scope>NUCLEOTIDE SEQUENCE [LARGE SCALE GENOMIC DNA]</scope>
    <source>
        <strain evidence="2 3">NBRC 13918</strain>
    </source>
</reference>
<feature type="transmembrane region" description="Helical" evidence="1">
    <location>
        <begin position="134"/>
        <end position="157"/>
    </location>
</feature>
<dbReference type="Proteomes" id="UP000616724">
    <property type="component" value="Unassembled WGS sequence"/>
</dbReference>
<gene>
    <name evidence="2" type="ORF">Plo01_16150</name>
</gene>
<comment type="caution">
    <text evidence="2">The sequence shown here is derived from an EMBL/GenBank/DDBJ whole genome shotgun (WGS) entry which is preliminary data.</text>
</comment>
<proteinExistence type="predicted"/>
<name>A0A8J3RJ96_9ACTN</name>
<keyword evidence="1" id="KW-1133">Transmembrane helix</keyword>
<keyword evidence="3" id="KW-1185">Reference proteome</keyword>
<sequence>MDNLLATAGTAAAVFAGTNVDDIIVLTVLFLSSRARGKPRPWQIVTGQYAGIAALVALSAVAALGLTVVPDEWVGLLGLLPLGLGLWGLAGVVRAGGTEEGESPAVATGLLSVAGVTVANGADNISVYTPVFRTVGLPATLVTVAVFAVLTAVWCAAGAWLGSHPKVIAAVERFGHRLVPAVFIVLGCVIVLESGVVGRLLDLL</sequence>
<evidence type="ECO:0000313" key="2">
    <source>
        <dbReference type="EMBL" id="GIH75186.1"/>
    </source>
</evidence>
<dbReference type="AlphaFoldDB" id="A0A8J3RJ96"/>